<dbReference type="AlphaFoldDB" id="A0A0F9GU72"/>
<proteinExistence type="predicted"/>
<sequence length="842" mass="88230">ITTIFGNTIYWSAPVQKDIDYYRVFRRSDTTTPSDSDYVGQVPHSPRPHYVDLFSNLNNITGYRYYLKSVSHGDKSSAFSIAITAVFTTNIQIGSTAHASVSLKGTQITIESTSTAVDTQSKTWTSKADFDLGTLSNLSSDGNELSLLNATGSWAAGGALGSGRRYLAGCGTQGAGLAFGGLPTAAGTVTEEYDGTTWSVGGSMSLARQYLGGSGTQAAGLAFGGYRNGAKTSKTEEYAASVWSTGGNLITPRYALAGAGTQGAGLAFGGLPTAAGTVVEKYSGTNWSTDTNMSVGRRYLGGAGLQASALAIGGFTGTALNTTEEFNGSTWASGGNLSTAKYALAAAGTQASGLAFGGLPTAAGTVTEEYTQSVATSGTWTVDQDASASSSWENLSWNKTGGSVQTRCKSATAIATLGAASWVPSTGYYTASPVNVTAADNRYFRLEFALSGGATVQDVTQEWTPTITPGITLKGQVSIPFQQVSFIPTGFENRTDSVMSFNDGTRTLSISPAVTSFSYWHKGEKFTKTAASTIQPVETSRISLIYFNGNTLSVTSNETSDEIDTIFREKAPVALLYWNTADSTSVFFGEERHGIQMDGKTHQYLHRINGAQIRSGLGLTAFTADQSGNNDPSAQFGVAVGILFDEDIANDITAVSETVGLTICYRDGVGGNWRVTSNAGFSILTNGTARMTYNQESSGTWSLTEIGNNDFGLCHVYASNDLNSGGMLALVGQGEYNTIGQARSGATTEINSISLGALPGLEMRAIGTIIFQTSNSYGNGVRSRVRSNDTGDDWIDWRSAGNVGVGGLTTDHGSLGGLSDNDHSQYLHVTQSTAQTVSSLVT</sequence>
<dbReference type="EMBL" id="LAZR01018977">
    <property type="protein sequence ID" value="KKL94241.1"/>
    <property type="molecule type" value="Genomic_DNA"/>
</dbReference>
<accession>A0A0F9GU72</accession>
<dbReference type="SUPFAM" id="SSF117281">
    <property type="entry name" value="Kelch motif"/>
    <property type="match status" value="1"/>
</dbReference>
<dbReference type="InterPro" id="IPR015915">
    <property type="entry name" value="Kelch-typ_b-propeller"/>
</dbReference>
<reference evidence="1" key="1">
    <citation type="journal article" date="2015" name="Nature">
        <title>Complex archaea that bridge the gap between prokaryotes and eukaryotes.</title>
        <authorList>
            <person name="Spang A."/>
            <person name="Saw J.H."/>
            <person name="Jorgensen S.L."/>
            <person name="Zaremba-Niedzwiedzka K."/>
            <person name="Martijn J."/>
            <person name="Lind A.E."/>
            <person name="van Eijk R."/>
            <person name="Schleper C."/>
            <person name="Guy L."/>
            <person name="Ettema T.J."/>
        </authorList>
    </citation>
    <scope>NUCLEOTIDE SEQUENCE</scope>
</reference>
<evidence type="ECO:0000313" key="1">
    <source>
        <dbReference type="EMBL" id="KKL94241.1"/>
    </source>
</evidence>
<comment type="caution">
    <text evidence="1">The sequence shown here is derived from an EMBL/GenBank/DDBJ whole genome shotgun (WGS) entry which is preliminary data.</text>
</comment>
<protein>
    <submittedName>
        <fullName evidence="1">Uncharacterized protein</fullName>
    </submittedName>
</protein>
<feature type="non-terminal residue" evidence="1">
    <location>
        <position position="1"/>
    </location>
</feature>
<organism evidence="1">
    <name type="scientific">marine sediment metagenome</name>
    <dbReference type="NCBI Taxonomy" id="412755"/>
    <lineage>
        <taxon>unclassified sequences</taxon>
        <taxon>metagenomes</taxon>
        <taxon>ecological metagenomes</taxon>
    </lineage>
</organism>
<name>A0A0F9GU72_9ZZZZ</name>
<gene>
    <name evidence="1" type="ORF">LCGC14_1866650</name>
</gene>
<feature type="non-terminal residue" evidence="1">
    <location>
        <position position="842"/>
    </location>
</feature>
<dbReference type="Gene3D" id="2.120.10.80">
    <property type="entry name" value="Kelch-type beta propeller"/>
    <property type="match status" value="1"/>
</dbReference>